<accession>A0AAV4QI11</accession>
<dbReference type="AlphaFoldDB" id="A0AAV4QI11"/>
<reference evidence="1 2" key="1">
    <citation type="submission" date="2021-06" db="EMBL/GenBank/DDBJ databases">
        <title>Caerostris extrusa draft genome.</title>
        <authorList>
            <person name="Kono N."/>
            <person name="Arakawa K."/>
        </authorList>
    </citation>
    <scope>NUCLEOTIDE SEQUENCE [LARGE SCALE GENOMIC DNA]</scope>
</reference>
<evidence type="ECO:0000313" key="1">
    <source>
        <dbReference type="EMBL" id="GIY07872.1"/>
    </source>
</evidence>
<proteinExistence type="predicted"/>
<organism evidence="1 2">
    <name type="scientific">Caerostris extrusa</name>
    <name type="common">Bark spider</name>
    <name type="synonym">Caerostris bankana</name>
    <dbReference type="NCBI Taxonomy" id="172846"/>
    <lineage>
        <taxon>Eukaryota</taxon>
        <taxon>Metazoa</taxon>
        <taxon>Ecdysozoa</taxon>
        <taxon>Arthropoda</taxon>
        <taxon>Chelicerata</taxon>
        <taxon>Arachnida</taxon>
        <taxon>Araneae</taxon>
        <taxon>Araneomorphae</taxon>
        <taxon>Entelegynae</taxon>
        <taxon>Araneoidea</taxon>
        <taxon>Araneidae</taxon>
        <taxon>Caerostris</taxon>
    </lineage>
</organism>
<name>A0AAV4QI11_CAEEX</name>
<keyword evidence="2" id="KW-1185">Reference proteome</keyword>
<evidence type="ECO:0000313" key="2">
    <source>
        <dbReference type="Proteomes" id="UP001054945"/>
    </source>
</evidence>
<gene>
    <name evidence="1" type="ORF">CEXT_307051</name>
</gene>
<dbReference type="EMBL" id="BPLR01006168">
    <property type="protein sequence ID" value="GIY07872.1"/>
    <property type="molecule type" value="Genomic_DNA"/>
</dbReference>
<sequence>MPWRPYNDYILSKPSRFDDPTMNIYSDVLHFFKWKSLHALGDPTRIYILPTYITFSNGKTFTPWETLLGIYTSDVLHLFKWKSLHALGDPTSNIYPRRTSLIQNGIFMPWRPFNDYIFSKPSDFGDPKMNIYSRRISPFQTEKPSRLGLPGIYIPDEKPSRVGKPYRNIYSRRTSSFLMEKPSRLGRPYQEYIFMTYFTYPKWNGIHALGYIIHEVLHRFQIKSSSFLGDHSST</sequence>
<dbReference type="Proteomes" id="UP001054945">
    <property type="component" value="Unassembled WGS sequence"/>
</dbReference>
<protein>
    <submittedName>
        <fullName evidence="1">Uncharacterized protein</fullName>
    </submittedName>
</protein>
<comment type="caution">
    <text evidence="1">The sequence shown here is derived from an EMBL/GenBank/DDBJ whole genome shotgun (WGS) entry which is preliminary data.</text>
</comment>